<keyword evidence="7" id="KW-1185">Reference proteome</keyword>
<dbReference type="InterPro" id="IPR019787">
    <property type="entry name" value="Znf_PHD-finger"/>
</dbReference>
<evidence type="ECO:0000313" key="6">
    <source>
        <dbReference type="EMBL" id="KAF3333582.1"/>
    </source>
</evidence>
<dbReference type="PROSITE" id="PS50016">
    <property type="entry name" value="ZF_PHD_2"/>
    <property type="match status" value="1"/>
</dbReference>
<comment type="caution">
    <text evidence="6">The sequence shown here is derived from an EMBL/GenBank/DDBJ whole genome shotgun (WGS) entry which is preliminary data.</text>
</comment>
<dbReference type="EMBL" id="SWLB01000010">
    <property type="protein sequence ID" value="KAF3333582.1"/>
    <property type="molecule type" value="Genomic_DNA"/>
</dbReference>
<dbReference type="InterPro" id="IPR011011">
    <property type="entry name" value="Znf_FYVE_PHD"/>
</dbReference>
<proteinExistence type="predicted"/>
<feature type="domain" description="PHD-type" evidence="5">
    <location>
        <begin position="51"/>
        <end position="105"/>
    </location>
</feature>
<dbReference type="InterPro" id="IPR013083">
    <property type="entry name" value="Znf_RING/FYVE/PHD"/>
</dbReference>
<dbReference type="PROSITE" id="PS01359">
    <property type="entry name" value="ZF_PHD_1"/>
    <property type="match status" value="1"/>
</dbReference>
<name>A0A833VC84_9POAL</name>
<dbReference type="Gene3D" id="3.30.40.10">
    <property type="entry name" value="Zinc/RING finger domain, C3HC4 (zinc finger)"/>
    <property type="match status" value="1"/>
</dbReference>
<evidence type="ECO:0000256" key="1">
    <source>
        <dbReference type="ARBA" id="ARBA00022723"/>
    </source>
</evidence>
<dbReference type="GO" id="GO:0008270">
    <property type="term" value="F:zinc ion binding"/>
    <property type="evidence" value="ECO:0007669"/>
    <property type="project" value="UniProtKB-KW"/>
</dbReference>
<evidence type="ECO:0000256" key="4">
    <source>
        <dbReference type="PROSITE-ProRule" id="PRU00146"/>
    </source>
</evidence>
<dbReference type="InterPro" id="IPR019786">
    <property type="entry name" value="Zinc_finger_PHD-type_CS"/>
</dbReference>
<keyword evidence="2 4" id="KW-0863">Zinc-finger</keyword>
<dbReference type="InterPro" id="IPR001965">
    <property type="entry name" value="Znf_PHD"/>
</dbReference>
<organism evidence="6 7">
    <name type="scientific">Carex littledalei</name>
    <dbReference type="NCBI Taxonomy" id="544730"/>
    <lineage>
        <taxon>Eukaryota</taxon>
        <taxon>Viridiplantae</taxon>
        <taxon>Streptophyta</taxon>
        <taxon>Embryophyta</taxon>
        <taxon>Tracheophyta</taxon>
        <taxon>Spermatophyta</taxon>
        <taxon>Magnoliopsida</taxon>
        <taxon>Liliopsida</taxon>
        <taxon>Poales</taxon>
        <taxon>Cyperaceae</taxon>
        <taxon>Cyperoideae</taxon>
        <taxon>Cariceae</taxon>
        <taxon>Carex</taxon>
        <taxon>Carex subgen. Euthyceras</taxon>
    </lineage>
</organism>
<sequence length="135" mass="14959">MLANEHATICDIIDAALTSDIETNSSVLGSDPSIIGSDSSAIGTNNPAPKIRWCLTCRSHGPKGEMVKCCGCYYWFHTLCEDGTEQKGSPDLRYSFWKCTDCRPDEPKGNIMDTKSWADFENDAHFENTDNEVVN</sequence>
<reference evidence="6" key="1">
    <citation type="submission" date="2020-01" db="EMBL/GenBank/DDBJ databases">
        <title>Genome sequence of Kobresia littledalei, the first chromosome-level genome in the family Cyperaceae.</title>
        <authorList>
            <person name="Qu G."/>
        </authorList>
    </citation>
    <scope>NUCLEOTIDE SEQUENCE</scope>
    <source>
        <strain evidence="6">C.B.Clarke</strain>
        <tissue evidence="6">Leaf</tissue>
    </source>
</reference>
<keyword evidence="3" id="KW-0862">Zinc</keyword>
<dbReference type="Proteomes" id="UP000623129">
    <property type="component" value="Unassembled WGS sequence"/>
</dbReference>
<gene>
    <name evidence="6" type="ORF">FCM35_KLT01273</name>
</gene>
<evidence type="ECO:0000256" key="3">
    <source>
        <dbReference type="ARBA" id="ARBA00022833"/>
    </source>
</evidence>
<keyword evidence="1" id="KW-0479">Metal-binding</keyword>
<evidence type="ECO:0000313" key="7">
    <source>
        <dbReference type="Proteomes" id="UP000623129"/>
    </source>
</evidence>
<evidence type="ECO:0000259" key="5">
    <source>
        <dbReference type="PROSITE" id="PS50016"/>
    </source>
</evidence>
<dbReference type="SUPFAM" id="SSF57903">
    <property type="entry name" value="FYVE/PHD zinc finger"/>
    <property type="match status" value="1"/>
</dbReference>
<dbReference type="AlphaFoldDB" id="A0A833VC84"/>
<dbReference type="SMART" id="SM00249">
    <property type="entry name" value="PHD"/>
    <property type="match status" value="1"/>
</dbReference>
<accession>A0A833VC84</accession>
<protein>
    <recommendedName>
        <fullName evidence="5">PHD-type domain-containing protein</fullName>
    </recommendedName>
</protein>
<evidence type="ECO:0000256" key="2">
    <source>
        <dbReference type="ARBA" id="ARBA00022771"/>
    </source>
</evidence>